<comment type="caution">
    <text evidence="9">The sequence shown here is derived from an EMBL/GenBank/DDBJ whole genome shotgun (WGS) entry which is preliminary data.</text>
</comment>
<dbReference type="Proteomes" id="UP001321473">
    <property type="component" value="Unassembled WGS sequence"/>
</dbReference>
<evidence type="ECO:0000256" key="2">
    <source>
        <dbReference type="ARBA" id="ARBA00007937"/>
    </source>
</evidence>
<dbReference type="Pfam" id="PF19277">
    <property type="entry name" value="GPAT_C"/>
    <property type="match status" value="1"/>
</dbReference>
<dbReference type="GO" id="GO:0006072">
    <property type="term" value="P:glycerol-3-phosphate metabolic process"/>
    <property type="evidence" value="ECO:0007669"/>
    <property type="project" value="TreeGrafter"/>
</dbReference>
<comment type="similarity">
    <text evidence="2">Belongs to the GPAT/DAPAT family.</text>
</comment>
<evidence type="ECO:0000256" key="3">
    <source>
        <dbReference type="ARBA" id="ARBA00022679"/>
    </source>
</evidence>
<dbReference type="InterPro" id="IPR045520">
    <property type="entry name" value="GPAT/DHAPAT_C"/>
</dbReference>
<protein>
    <recommendedName>
        <fullName evidence="8">Phospholipid/glycerol acyltransferase domain-containing protein</fullName>
    </recommendedName>
</protein>
<evidence type="ECO:0000256" key="7">
    <source>
        <dbReference type="SAM" id="SignalP"/>
    </source>
</evidence>
<evidence type="ECO:0000256" key="1">
    <source>
        <dbReference type="ARBA" id="ARBA00004370"/>
    </source>
</evidence>
<accession>A0AAQ4EKE3</accession>
<evidence type="ECO:0000313" key="9">
    <source>
        <dbReference type="EMBL" id="KAK8775265.1"/>
    </source>
</evidence>
<name>A0AAQ4EKE3_AMBAM</name>
<keyword evidence="4" id="KW-0472">Membrane</keyword>
<feature type="region of interest" description="Disordered" evidence="6">
    <location>
        <begin position="44"/>
        <end position="69"/>
    </location>
</feature>
<proteinExistence type="inferred from homology"/>
<keyword evidence="10" id="KW-1185">Reference proteome</keyword>
<dbReference type="InterPro" id="IPR041728">
    <property type="entry name" value="GPAT/DHAPAT_LPLAT"/>
</dbReference>
<keyword evidence="7" id="KW-0732">Signal</keyword>
<dbReference type="GO" id="GO:0006631">
    <property type="term" value="P:fatty acid metabolic process"/>
    <property type="evidence" value="ECO:0007669"/>
    <property type="project" value="TreeGrafter"/>
</dbReference>
<gene>
    <name evidence="9" type="ORF">V5799_031381</name>
</gene>
<dbReference type="SUPFAM" id="SSF69593">
    <property type="entry name" value="Glycerol-3-phosphate (1)-acyltransferase"/>
    <property type="match status" value="1"/>
</dbReference>
<evidence type="ECO:0000256" key="5">
    <source>
        <dbReference type="ARBA" id="ARBA00023315"/>
    </source>
</evidence>
<evidence type="ECO:0000313" key="10">
    <source>
        <dbReference type="Proteomes" id="UP001321473"/>
    </source>
</evidence>
<feature type="chain" id="PRO_5042893225" description="Phospholipid/glycerol acyltransferase domain-containing protein" evidence="7">
    <location>
        <begin position="18"/>
        <end position="884"/>
    </location>
</feature>
<dbReference type="CDD" id="cd07993">
    <property type="entry name" value="LPLAT_DHAPAT-like"/>
    <property type="match status" value="1"/>
</dbReference>
<keyword evidence="3" id="KW-0808">Transferase</keyword>
<evidence type="ECO:0000259" key="8">
    <source>
        <dbReference type="SMART" id="SM00563"/>
    </source>
</evidence>
<dbReference type="AlphaFoldDB" id="A0AAQ4EKE3"/>
<dbReference type="GO" id="GO:0008654">
    <property type="term" value="P:phospholipid biosynthetic process"/>
    <property type="evidence" value="ECO:0007669"/>
    <property type="project" value="TreeGrafter"/>
</dbReference>
<dbReference type="Pfam" id="PF01553">
    <property type="entry name" value="Acyltransferase"/>
    <property type="match status" value="1"/>
</dbReference>
<reference evidence="9 10" key="1">
    <citation type="journal article" date="2023" name="Arcadia Sci">
        <title>De novo assembly of a long-read Amblyomma americanum tick genome.</title>
        <authorList>
            <person name="Chou S."/>
            <person name="Poskanzer K.E."/>
            <person name="Rollins M."/>
            <person name="Thuy-Boun P.S."/>
        </authorList>
    </citation>
    <scope>NUCLEOTIDE SEQUENCE [LARGE SCALE GENOMIC DNA]</scope>
    <source>
        <strain evidence="9">F_SG_1</strain>
        <tissue evidence="9">Salivary glands</tissue>
    </source>
</reference>
<dbReference type="EMBL" id="JARKHS020014298">
    <property type="protein sequence ID" value="KAK8775265.1"/>
    <property type="molecule type" value="Genomic_DNA"/>
</dbReference>
<dbReference type="PANTHER" id="PTHR12563:SF23">
    <property type="entry name" value="BCDNA.GH07066"/>
    <property type="match status" value="1"/>
</dbReference>
<comment type="subcellular location">
    <subcellularLocation>
        <location evidence="1">Membrane</location>
    </subcellularLocation>
</comment>
<keyword evidence="5" id="KW-0012">Acyltransferase</keyword>
<feature type="domain" description="Phospholipid/glycerol acyltransferase" evidence="8">
    <location>
        <begin position="275"/>
        <end position="407"/>
    </location>
</feature>
<evidence type="ECO:0000256" key="6">
    <source>
        <dbReference type="SAM" id="MobiDB-lite"/>
    </source>
</evidence>
<dbReference type="InterPro" id="IPR022284">
    <property type="entry name" value="GPAT/DHAPAT"/>
</dbReference>
<sequence>MLTALVLFVSVYLAVRALMVKLLQNLHDAYSMWDFKSGPRVTDSFSSSCGSRGREHQQRRSRRDRPSSQVAAFNPNKYGVDSIRVPMAAARRAKGCLVDEVLPYFKKWAPMEHEPQSEALRFVSLESCEKCQPVTKSQFKIDSTLALQSLDNALIVPSSCRSWLTPIEFIKNSIYLTCKNIPHEYTPIPKEILTSESIEDAISKAVEDDPESDRPEHRKRALSIFGRMRASISTVLLRVAVWFMHRIMSRMLTGVYVPKGQIEMLKRAVEQNVPMVYLPLHRSHLDYILVTYLLYLNGMRVPLVAAGDNLLIPLFGTLLRGLGGFFIKRRLDFKDGRKDHLYRAVLKEYMKEILKGNHSLEFFLEGGRSRTGKTRLPKAGLLSVIVNCVNEGLVKDVYIVPISISYEKLLDGNFVSEQLGEPKVMETFTAALTSIWRILHSNYGSVRVDFCQPISLNEFLESSKDVSTEPLCFDCPLALLDVTRSSTSPTEYKVCASTSSLASADSLPEDCRLAIKSLANHVTCQSSASLALMSTNLLAFLLLTKHRKGGTLQQLAYSLSWLRMAVSDRQHQVMCPADSAEAVRHACALLGKELVLTETVQMEWSSGDTENNVKIVFYRPALHLPSVLELQYYANAVLSVFVHEAIAATALFTLTGDYIALMRGRDNLVVVSRSDLLNKCQDLINILQLEFVLVLPCSNAEEVVNKAIYSLIEKNILSVCQCPGPLVLTGASTRSTYRVPYCYKFDDESEEDKDLSFQDTQYRVVLNETNIGMLEFLHSVLASYIESYWVVACSLSKLVGTQIEERIFFRHIQKVAQDKLQQGTLYYEESFAADTLRNAVQLYIQWGIVEQHSQDGMRVLYLGEPWNVDEAIDSVIAFVGAFRR</sequence>
<dbReference type="GO" id="GO:0004366">
    <property type="term" value="F:glycerol-3-phosphate O-acyltransferase activity"/>
    <property type="evidence" value="ECO:0007669"/>
    <property type="project" value="TreeGrafter"/>
</dbReference>
<feature type="signal peptide" evidence="7">
    <location>
        <begin position="1"/>
        <end position="17"/>
    </location>
</feature>
<dbReference type="PANTHER" id="PTHR12563">
    <property type="entry name" value="GLYCEROL-3-PHOSPHATE ACYLTRANSFERASE"/>
    <property type="match status" value="1"/>
</dbReference>
<dbReference type="InterPro" id="IPR002123">
    <property type="entry name" value="Plipid/glycerol_acylTrfase"/>
</dbReference>
<evidence type="ECO:0000256" key="4">
    <source>
        <dbReference type="ARBA" id="ARBA00023136"/>
    </source>
</evidence>
<dbReference type="SMART" id="SM00563">
    <property type="entry name" value="PlsC"/>
    <property type="match status" value="1"/>
</dbReference>
<dbReference type="GO" id="GO:0019432">
    <property type="term" value="P:triglyceride biosynthetic process"/>
    <property type="evidence" value="ECO:0007669"/>
    <property type="project" value="TreeGrafter"/>
</dbReference>
<organism evidence="9 10">
    <name type="scientific">Amblyomma americanum</name>
    <name type="common">Lone star tick</name>
    <dbReference type="NCBI Taxonomy" id="6943"/>
    <lineage>
        <taxon>Eukaryota</taxon>
        <taxon>Metazoa</taxon>
        <taxon>Ecdysozoa</taxon>
        <taxon>Arthropoda</taxon>
        <taxon>Chelicerata</taxon>
        <taxon>Arachnida</taxon>
        <taxon>Acari</taxon>
        <taxon>Parasitiformes</taxon>
        <taxon>Ixodida</taxon>
        <taxon>Ixodoidea</taxon>
        <taxon>Ixodidae</taxon>
        <taxon>Amblyomminae</taxon>
        <taxon>Amblyomma</taxon>
    </lineage>
</organism>
<dbReference type="GO" id="GO:0031966">
    <property type="term" value="C:mitochondrial membrane"/>
    <property type="evidence" value="ECO:0007669"/>
    <property type="project" value="TreeGrafter"/>
</dbReference>